<gene>
    <name evidence="1" type="ORF">UFOPK3954_01918</name>
</gene>
<reference evidence="1" key="1">
    <citation type="submission" date="2020-05" db="EMBL/GenBank/DDBJ databases">
        <authorList>
            <person name="Chiriac C."/>
            <person name="Salcher M."/>
            <person name="Ghai R."/>
            <person name="Kavagutti S V."/>
        </authorList>
    </citation>
    <scope>NUCLEOTIDE SEQUENCE</scope>
</reference>
<accession>A0A6J7PHN4</accession>
<organism evidence="1">
    <name type="scientific">freshwater metagenome</name>
    <dbReference type="NCBI Taxonomy" id="449393"/>
    <lineage>
        <taxon>unclassified sequences</taxon>
        <taxon>metagenomes</taxon>
        <taxon>ecological metagenomes</taxon>
    </lineage>
</organism>
<protein>
    <submittedName>
        <fullName evidence="1">Unannotated protein</fullName>
    </submittedName>
</protein>
<evidence type="ECO:0000313" key="1">
    <source>
        <dbReference type="EMBL" id="CAB5003925.1"/>
    </source>
</evidence>
<name>A0A6J7PHN4_9ZZZZ</name>
<dbReference type="AlphaFoldDB" id="A0A6J7PHN4"/>
<sequence>MRTRFTRLPPYSSVRLFVAGERNPRTIEEWEHCSSMPSKPPSAQCSATSAYPATMSAISACDTALGTSRNRGSATGDGAQTGSREYMEDAWPPLWLIWAKIGTP</sequence>
<proteinExistence type="predicted"/>
<dbReference type="EMBL" id="CAFBON010000242">
    <property type="protein sequence ID" value="CAB5003925.1"/>
    <property type="molecule type" value="Genomic_DNA"/>
</dbReference>